<dbReference type="InterPro" id="IPR034151">
    <property type="entry name" value="TOPRIM_DnaG_bac"/>
</dbReference>
<name>A0AA43RJ26_9ACTN</name>
<evidence type="ECO:0000313" key="17">
    <source>
        <dbReference type="Proteomes" id="UP001168575"/>
    </source>
</evidence>
<dbReference type="PANTHER" id="PTHR30313:SF2">
    <property type="entry name" value="DNA PRIMASE"/>
    <property type="match status" value="1"/>
</dbReference>
<organism evidence="16 17">
    <name type="scientific">Phoenicibacter congonensis</name>
    <dbReference type="NCBI Taxonomy" id="1944646"/>
    <lineage>
        <taxon>Bacteria</taxon>
        <taxon>Bacillati</taxon>
        <taxon>Actinomycetota</taxon>
        <taxon>Coriobacteriia</taxon>
        <taxon>Eggerthellales</taxon>
        <taxon>Eggerthellaceae</taxon>
        <taxon>Phoenicibacter</taxon>
    </lineage>
</organism>
<keyword evidence="6 12" id="KW-0479">Metal-binding</keyword>
<dbReference type="EMBL" id="JAUMVS010000103">
    <property type="protein sequence ID" value="MDO4842153.1"/>
    <property type="molecule type" value="Genomic_DNA"/>
</dbReference>
<evidence type="ECO:0000256" key="12">
    <source>
        <dbReference type="HAMAP-Rule" id="MF_00974"/>
    </source>
</evidence>
<evidence type="ECO:0000256" key="14">
    <source>
        <dbReference type="PIRSR" id="PIRSR002811-1"/>
    </source>
</evidence>
<dbReference type="Proteomes" id="UP001168575">
    <property type="component" value="Unassembled WGS sequence"/>
</dbReference>
<dbReference type="Pfam" id="PF10410">
    <property type="entry name" value="DnaB_bind"/>
    <property type="match status" value="1"/>
</dbReference>
<dbReference type="InterPro" id="IPR006295">
    <property type="entry name" value="DNA_primase_DnaG"/>
</dbReference>
<dbReference type="SUPFAM" id="SSF57783">
    <property type="entry name" value="Zinc beta-ribbon"/>
    <property type="match status" value="1"/>
</dbReference>
<evidence type="ECO:0000256" key="6">
    <source>
        <dbReference type="ARBA" id="ARBA00022723"/>
    </source>
</evidence>
<dbReference type="EC" id="2.7.7.101" evidence="12"/>
<dbReference type="InterPro" id="IPR037068">
    <property type="entry name" value="DNA_primase_core_N_sf"/>
</dbReference>
<dbReference type="InterPro" id="IPR006171">
    <property type="entry name" value="TOPRIM_dom"/>
</dbReference>
<comment type="similarity">
    <text evidence="12 13">Belongs to the DnaG primase family.</text>
</comment>
<keyword evidence="10 12" id="KW-0238">DNA-binding</keyword>
<proteinExistence type="inferred from homology"/>
<evidence type="ECO:0000256" key="13">
    <source>
        <dbReference type="PIRNR" id="PIRNR002811"/>
    </source>
</evidence>
<comment type="function">
    <text evidence="12 13">RNA polymerase that catalyzes the synthesis of short RNA molecules used as primers for DNA polymerase during DNA replication.</text>
</comment>
<dbReference type="InterPro" id="IPR036977">
    <property type="entry name" value="DNA_primase_Znf_CHC2"/>
</dbReference>
<dbReference type="Pfam" id="PF13155">
    <property type="entry name" value="Toprim_2"/>
    <property type="match status" value="1"/>
</dbReference>
<dbReference type="Gene3D" id="3.90.580.10">
    <property type="entry name" value="Zinc finger, CHC2-type domain"/>
    <property type="match status" value="1"/>
</dbReference>
<evidence type="ECO:0000256" key="7">
    <source>
        <dbReference type="ARBA" id="ARBA00022771"/>
    </source>
</evidence>
<dbReference type="SMART" id="SM00493">
    <property type="entry name" value="TOPRIM"/>
    <property type="match status" value="1"/>
</dbReference>
<dbReference type="GO" id="GO:0003677">
    <property type="term" value="F:DNA binding"/>
    <property type="evidence" value="ECO:0007669"/>
    <property type="project" value="UniProtKB-KW"/>
</dbReference>
<comment type="catalytic activity">
    <reaction evidence="12">
        <text>ssDNA + n NTP = ssDNA/pppN(pN)n-1 hybrid + (n-1) diphosphate.</text>
        <dbReference type="EC" id="2.7.7.101"/>
    </reaction>
</comment>
<evidence type="ECO:0000259" key="15">
    <source>
        <dbReference type="PROSITE" id="PS50880"/>
    </source>
</evidence>
<feature type="zinc finger region" description="CHC2-type" evidence="12 14">
    <location>
        <begin position="37"/>
        <end position="61"/>
    </location>
</feature>
<comment type="subunit">
    <text evidence="12">Monomer. Interacts with DnaB.</text>
</comment>
<evidence type="ECO:0000256" key="4">
    <source>
        <dbReference type="ARBA" id="ARBA00022695"/>
    </source>
</evidence>
<evidence type="ECO:0000256" key="3">
    <source>
        <dbReference type="ARBA" id="ARBA00022679"/>
    </source>
</evidence>
<comment type="cofactor">
    <cofactor evidence="12 13 14">
        <name>Zn(2+)</name>
        <dbReference type="ChEBI" id="CHEBI:29105"/>
    </cofactor>
    <text evidence="12 13 14">Binds 1 zinc ion per monomer.</text>
</comment>
<dbReference type="GO" id="GO:0008270">
    <property type="term" value="F:zinc ion binding"/>
    <property type="evidence" value="ECO:0007669"/>
    <property type="project" value="UniProtKB-UniRule"/>
</dbReference>
<dbReference type="SMART" id="SM00400">
    <property type="entry name" value="ZnF_CHCC"/>
    <property type="match status" value="1"/>
</dbReference>
<dbReference type="PANTHER" id="PTHR30313">
    <property type="entry name" value="DNA PRIMASE"/>
    <property type="match status" value="1"/>
</dbReference>
<sequence>MISDEDIQKVSAATDFVALVQETVPVVRKGHDYWCCCPFHHEKTASCKIDAAENLFHCFGCGEGGTVFSYVMKLYDMGFREAVHFLADRAHIEIEDNAAEGASTSEKRRIVECCEEACNFFSMQLLRGKSDGCKNARAYLAKRKFNIDVAKKWKLGYAPGRGTLIAHLQSKGFTPEEAEKANLAFTRNGKLQDRFFNRVMFPIFDAKGDCIAFGGRVIGDGEPKYLNSSDTLIFHKSNVLFGLDKAKSAMTSTGCAAVVEGYTDVIACHEAGIENVVATLGTALTMQHIKLLSRYATRKIVYLFDGDEAGQRAAERALQFIDYKMTPEAGQSRCDLHAATIPGAMDPAEYIEAKGADAMRQVLDNSGSLIDFGINRKISKHDLSTPEGRSRALVDAISILAPIKDSILAKDYASKIAFLTRVNEADALEQLKKVTPPRRDADDDVQDFIPQQNIKLPANEATQAAKAEEPAPLSAAEIDRRKNERELVSICVNYPALALSRGDDLLGVEWHVSLNKVVIEKLTDMLMDDLNLTSQVALNRVSQEIPGSDSIITSAICESEEDAKAKFEILITNVIIDDLDAVQESLTFDMAVETDNKKRAEILNKISEIAQKKIKITSQTEQ</sequence>
<keyword evidence="5 12" id="KW-0235">DNA replication</keyword>
<keyword evidence="4 12" id="KW-0548">Nucleotidyltransferase</keyword>
<keyword evidence="11 12" id="KW-0804">Transcription</keyword>
<dbReference type="InterPro" id="IPR019475">
    <property type="entry name" value="DNA_primase_DnaB-bd"/>
</dbReference>
<evidence type="ECO:0000256" key="1">
    <source>
        <dbReference type="ARBA" id="ARBA00022478"/>
    </source>
</evidence>
<evidence type="ECO:0000256" key="8">
    <source>
        <dbReference type="ARBA" id="ARBA00022833"/>
    </source>
</evidence>
<keyword evidence="9" id="KW-0460">Magnesium</keyword>
<dbReference type="Gene3D" id="3.40.1360.10">
    <property type="match status" value="1"/>
</dbReference>
<accession>A0AA43RJ26</accession>
<comment type="domain">
    <text evidence="12">Contains an N-terminal zinc-binding domain, a central core domain that contains the primase activity, and a C-terminal DnaB-binding domain.</text>
</comment>
<dbReference type="CDD" id="cd03364">
    <property type="entry name" value="TOPRIM_DnaG_primases"/>
    <property type="match status" value="1"/>
</dbReference>
<dbReference type="SUPFAM" id="SSF56731">
    <property type="entry name" value="DNA primase core"/>
    <property type="match status" value="1"/>
</dbReference>
<dbReference type="AlphaFoldDB" id="A0AA43RJ26"/>
<feature type="domain" description="Toprim" evidence="15">
    <location>
        <begin position="254"/>
        <end position="342"/>
    </location>
</feature>
<keyword evidence="8 12" id="KW-0862">Zinc</keyword>
<keyword evidence="7 12" id="KW-0863">Zinc-finger</keyword>
<evidence type="ECO:0000313" key="16">
    <source>
        <dbReference type="EMBL" id="MDO4842153.1"/>
    </source>
</evidence>
<keyword evidence="3 12" id="KW-0808">Transferase</keyword>
<dbReference type="NCBIfam" id="TIGR01391">
    <property type="entry name" value="dnaG"/>
    <property type="match status" value="1"/>
</dbReference>
<evidence type="ECO:0000256" key="11">
    <source>
        <dbReference type="ARBA" id="ARBA00023163"/>
    </source>
</evidence>
<dbReference type="InterPro" id="IPR002694">
    <property type="entry name" value="Znf_CHC2"/>
</dbReference>
<dbReference type="GO" id="GO:0000428">
    <property type="term" value="C:DNA-directed RNA polymerase complex"/>
    <property type="evidence" value="ECO:0007669"/>
    <property type="project" value="UniProtKB-KW"/>
</dbReference>
<evidence type="ECO:0000256" key="10">
    <source>
        <dbReference type="ARBA" id="ARBA00023125"/>
    </source>
</evidence>
<keyword evidence="17" id="KW-1185">Reference proteome</keyword>
<dbReference type="GO" id="GO:1990077">
    <property type="term" value="C:primosome complex"/>
    <property type="evidence" value="ECO:0007669"/>
    <property type="project" value="UniProtKB-KW"/>
</dbReference>
<evidence type="ECO:0000256" key="5">
    <source>
        <dbReference type="ARBA" id="ARBA00022705"/>
    </source>
</evidence>
<dbReference type="GO" id="GO:0005737">
    <property type="term" value="C:cytoplasm"/>
    <property type="evidence" value="ECO:0007669"/>
    <property type="project" value="TreeGrafter"/>
</dbReference>
<evidence type="ECO:0000256" key="9">
    <source>
        <dbReference type="ARBA" id="ARBA00022842"/>
    </source>
</evidence>
<dbReference type="Pfam" id="PF08275">
    <property type="entry name" value="DNAG_N"/>
    <property type="match status" value="1"/>
</dbReference>
<dbReference type="HAMAP" id="MF_00974">
    <property type="entry name" value="DNA_primase_DnaG"/>
    <property type="match status" value="1"/>
</dbReference>
<comment type="caution">
    <text evidence="16">The sequence shown here is derived from an EMBL/GenBank/DDBJ whole genome shotgun (WGS) entry which is preliminary data.</text>
</comment>
<reference evidence="16" key="1">
    <citation type="submission" date="2023-07" db="EMBL/GenBank/DDBJ databases">
        <title>Between Cages and Wild: Unraveling the Impact of Captivity on Animal Microbiomes and Antimicrobial Resistance.</title>
        <authorList>
            <person name="Schmartz G.P."/>
            <person name="Rehner J."/>
            <person name="Schuff M.J."/>
            <person name="Becker S.L."/>
            <person name="Kravczyk M."/>
            <person name="Gurevich A."/>
            <person name="Francke R."/>
            <person name="Mueller R."/>
            <person name="Keller V."/>
            <person name="Keller A."/>
        </authorList>
    </citation>
    <scope>NUCLEOTIDE SEQUENCE</scope>
    <source>
        <strain evidence="16">S12M_St_49</strain>
    </source>
</reference>
<protein>
    <recommendedName>
        <fullName evidence="12 13">DNA primase</fullName>
        <ecNumber evidence="12">2.7.7.101</ecNumber>
    </recommendedName>
</protein>
<keyword evidence="1 12" id="KW-0240">DNA-directed RNA polymerase</keyword>
<gene>
    <name evidence="12 16" type="primary">dnaG</name>
    <name evidence="16" type="ORF">Q3982_05700</name>
</gene>
<dbReference type="InterPro" id="IPR013264">
    <property type="entry name" value="DNAG_N"/>
</dbReference>
<dbReference type="InterPro" id="IPR030846">
    <property type="entry name" value="DnaG_bac"/>
</dbReference>
<dbReference type="GO" id="GO:0003899">
    <property type="term" value="F:DNA-directed RNA polymerase activity"/>
    <property type="evidence" value="ECO:0007669"/>
    <property type="project" value="UniProtKB-UniRule"/>
</dbReference>
<dbReference type="Gene3D" id="3.90.980.10">
    <property type="entry name" value="DNA primase, catalytic core, N-terminal domain"/>
    <property type="match status" value="1"/>
</dbReference>
<dbReference type="PROSITE" id="PS50880">
    <property type="entry name" value="TOPRIM"/>
    <property type="match status" value="1"/>
</dbReference>
<keyword evidence="2 12" id="KW-0639">Primosome</keyword>
<dbReference type="InterPro" id="IPR050219">
    <property type="entry name" value="DnaG_primase"/>
</dbReference>
<dbReference type="Pfam" id="PF01807">
    <property type="entry name" value="Zn_ribbon_DnaG"/>
    <property type="match status" value="1"/>
</dbReference>
<dbReference type="GO" id="GO:0006269">
    <property type="term" value="P:DNA replication, synthesis of primer"/>
    <property type="evidence" value="ECO:0007669"/>
    <property type="project" value="UniProtKB-UniRule"/>
</dbReference>
<evidence type="ECO:0000256" key="2">
    <source>
        <dbReference type="ARBA" id="ARBA00022515"/>
    </source>
</evidence>
<dbReference type="PIRSF" id="PIRSF002811">
    <property type="entry name" value="DnaG"/>
    <property type="match status" value="1"/>
</dbReference>